<keyword evidence="2" id="KW-0472">Membrane</keyword>
<sequence>MTDTPWYYVLDGNRVGPVAAAEIAALISEGVLSRRTLVWQEGMDGWEPASTHFSPDAPPPLPGLADLPRAGQRRSPQPEPTTGLDGLYIHAPARGFSEAIRVCLGNYIAFSGRASRSEYWYFFLFTVLAGLVAAVLDAVLFGTGWEDEFSPLNTLTNLALLLPMLAVGWRRLHDINRSGWWIGGFWLALMGGGFLIGLMGATGGLAGAGAGAALLGIGVLVYFIVMLVFLCTRGDPGPNRFG</sequence>
<dbReference type="EMBL" id="JACBXS010000009">
    <property type="protein sequence ID" value="NYS24634.1"/>
    <property type="molecule type" value="Genomic_DNA"/>
</dbReference>
<dbReference type="InterPro" id="IPR008523">
    <property type="entry name" value="DUF805"/>
</dbReference>
<feature type="transmembrane region" description="Helical" evidence="2">
    <location>
        <begin position="179"/>
        <end position="199"/>
    </location>
</feature>
<comment type="caution">
    <text evidence="4">The sequence shown here is derived from an EMBL/GenBank/DDBJ whole genome shotgun (WGS) entry which is preliminary data.</text>
</comment>
<proteinExistence type="predicted"/>
<evidence type="ECO:0000256" key="1">
    <source>
        <dbReference type="SAM" id="MobiDB-lite"/>
    </source>
</evidence>
<reference evidence="4 5" key="1">
    <citation type="journal article" date="2000" name="Arch. Microbiol.">
        <title>Rhodobaca bogoriensis gen. nov. and sp. nov., an alkaliphilic purple nonsulfur bacterium from African Rift Valley soda lakes.</title>
        <authorList>
            <person name="Milford A.D."/>
            <person name="Achenbach L.A."/>
            <person name="Jung D.O."/>
            <person name="Madigan M.T."/>
        </authorList>
    </citation>
    <scope>NUCLEOTIDE SEQUENCE [LARGE SCALE GENOMIC DNA]</scope>
    <source>
        <strain evidence="4 5">2376</strain>
    </source>
</reference>
<gene>
    <name evidence="4" type="ORF">HUK65_06480</name>
</gene>
<dbReference type="RefSeq" id="WP_179905332.1">
    <property type="nucleotide sequence ID" value="NZ_JACBXS010000009.1"/>
</dbReference>
<dbReference type="Proteomes" id="UP000529417">
    <property type="component" value="Unassembled WGS sequence"/>
</dbReference>
<feature type="domain" description="GYF" evidence="3">
    <location>
        <begin position="6"/>
        <end position="51"/>
    </location>
</feature>
<dbReference type="GO" id="GO:0005886">
    <property type="term" value="C:plasma membrane"/>
    <property type="evidence" value="ECO:0007669"/>
    <property type="project" value="TreeGrafter"/>
</dbReference>
<dbReference type="PANTHER" id="PTHR34980:SF2">
    <property type="entry name" value="INNER MEMBRANE PROTEIN YHAH-RELATED"/>
    <property type="match status" value="1"/>
</dbReference>
<feature type="transmembrane region" description="Helical" evidence="2">
    <location>
        <begin position="119"/>
        <end position="143"/>
    </location>
</feature>
<organism evidence="4 5">
    <name type="scientific">Rhabdonatronobacter sediminivivens</name>
    <dbReference type="NCBI Taxonomy" id="2743469"/>
    <lineage>
        <taxon>Bacteria</taxon>
        <taxon>Pseudomonadati</taxon>
        <taxon>Pseudomonadota</taxon>
        <taxon>Alphaproteobacteria</taxon>
        <taxon>Rhodobacterales</taxon>
        <taxon>Paracoccaceae</taxon>
        <taxon>Rhabdonatronobacter</taxon>
    </lineage>
</organism>
<feature type="transmembrane region" description="Helical" evidence="2">
    <location>
        <begin position="149"/>
        <end position="167"/>
    </location>
</feature>
<dbReference type="AlphaFoldDB" id="A0A7Z0KXQ9"/>
<evidence type="ECO:0000259" key="3">
    <source>
        <dbReference type="Pfam" id="PF14237"/>
    </source>
</evidence>
<accession>A0A7Z0KXQ9</accession>
<keyword evidence="2" id="KW-0812">Transmembrane</keyword>
<evidence type="ECO:0000256" key="2">
    <source>
        <dbReference type="SAM" id="Phobius"/>
    </source>
</evidence>
<evidence type="ECO:0000313" key="5">
    <source>
        <dbReference type="Proteomes" id="UP000529417"/>
    </source>
</evidence>
<dbReference type="Pfam" id="PF05656">
    <property type="entry name" value="DUF805"/>
    <property type="match status" value="1"/>
</dbReference>
<feature type="transmembrane region" description="Helical" evidence="2">
    <location>
        <begin position="205"/>
        <end position="230"/>
    </location>
</feature>
<keyword evidence="2" id="KW-1133">Transmembrane helix</keyword>
<protein>
    <submittedName>
        <fullName evidence="4">DUF805 domain-containing protein</fullName>
    </submittedName>
</protein>
<dbReference type="PANTHER" id="PTHR34980">
    <property type="entry name" value="INNER MEMBRANE PROTEIN-RELATED-RELATED"/>
    <property type="match status" value="1"/>
</dbReference>
<feature type="region of interest" description="Disordered" evidence="1">
    <location>
        <begin position="64"/>
        <end position="84"/>
    </location>
</feature>
<evidence type="ECO:0000313" key="4">
    <source>
        <dbReference type="EMBL" id="NYS24634.1"/>
    </source>
</evidence>
<keyword evidence="5" id="KW-1185">Reference proteome</keyword>
<dbReference type="Pfam" id="PF14237">
    <property type="entry name" value="GYF_2"/>
    <property type="match status" value="1"/>
</dbReference>
<dbReference type="InterPro" id="IPR025640">
    <property type="entry name" value="GYF_2"/>
</dbReference>
<name>A0A7Z0KXQ9_9RHOB</name>